<feature type="domain" description="EF-hand" evidence="3">
    <location>
        <begin position="29"/>
        <end position="64"/>
    </location>
</feature>
<reference evidence="5" key="1">
    <citation type="journal article" date="2015" name="PLoS Genet.">
        <title>Genome Sequence and Transcriptome Analyses of Chrysochromulina tobin: Metabolic Tools for Enhanced Algal Fitness in the Prominent Order Prymnesiales (Haptophyceae).</title>
        <authorList>
            <person name="Hovde B.T."/>
            <person name="Deodato C.R."/>
            <person name="Hunsperger H.M."/>
            <person name="Ryken S.A."/>
            <person name="Yost W."/>
            <person name="Jha R.K."/>
            <person name="Patterson J."/>
            <person name="Monnat R.J. Jr."/>
            <person name="Barlow S.B."/>
            <person name="Starkenburg S.R."/>
            <person name="Cattolico R.A."/>
        </authorList>
    </citation>
    <scope>NUCLEOTIDE SEQUENCE</scope>
    <source>
        <strain evidence="5">CCMP291</strain>
    </source>
</reference>
<evidence type="ECO:0000259" key="3">
    <source>
        <dbReference type="PROSITE" id="PS50222"/>
    </source>
</evidence>
<dbReference type="SUPFAM" id="SSF47473">
    <property type="entry name" value="EF-hand"/>
    <property type="match status" value="1"/>
</dbReference>
<sequence>MQSRKLSQLTQTAYASIARKFRDQYGEEAFRVLAKSAFKDADVNGSGTIDTAELRTILQSCGITIEDDETAAAVLSFYDVDANGHIDQTEWLKIVQELLQGDIHNGKSKAPLTYDTGAKASPYEPLKPTPRTEMEFLRAQVDELREANEEQAKTIASLSKKLAAASDAFKSVGEQHEAYKNKLEEVSKRLASIERRPPSPDPNQRTKSK</sequence>
<protein>
    <recommendedName>
        <fullName evidence="3">EF-hand domain-containing protein</fullName>
    </recommendedName>
</protein>
<feature type="compositionally biased region" description="Basic and acidic residues" evidence="2">
    <location>
        <begin position="189"/>
        <end position="198"/>
    </location>
</feature>
<gene>
    <name evidence="4" type="ORF">Ctob_011008</name>
</gene>
<dbReference type="OrthoDB" id="26525at2759"/>
<dbReference type="GO" id="GO:0005509">
    <property type="term" value="F:calcium ion binding"/>
    <property type="evidence" value="ECO:0007669"/>
    <property type="project" value="InterPro"/>
</dbReference>
<evidence type="ECO:0000313" key="5">
    <source>
        <dbReference type="Proteomes" id="UP000037460"/>
    </source>
</evidence>
<feature type="domain" description="EF-hand" evidence="3">
    <location>
        <begin position="66"/>
        <end position="101"/>
    </location>
</feature>
<dbReference type="Pfam" id="PF13499">
    <property type="entry name" value="EF-hand_7"/>
    <property type="match status" value="1"/>
</dbReference>
<proteinExistence type="predicted"/>
<dbReference type="InterPro" id="IPR011992">
    <property type="entry name" value="EF-hand-dom_pair"/>
</dbReference>
<dbReference type="PROSITE" id="PS50222">
    <property type="entry name" value="EF_HAND_2"/>
    <property type="match status" value="2"/>
</dbReference>
<name>A0A0M0J911_9EUKA</name>
<feature type="region of interest" description="Disordered" evidence="2">
    <location>
        <begin position="189"/>
        <end position="209"/>
    </location>
</feature>
<keyword evidence="5" id="KW-1185">Reference proteome</keyword>
<dbReference type="EMBL" id="JWZX01003245">
    <property type="protein sequence ID" value="KOO22847.1"/>
    <property type="molecule type" value="Genomic_DNA"/>
</dbReference>
<comment type="caution">
    <text evidence="4">The sequence shown here is derived from an EMBL/GenBank/DDBJ whole genome shotgun (WGS) entry which is preliminary data.</text>
</comment>
<organism evidence="4 5">
    <name type="scientific">Chrysochromulina tobinii</name>
    <dbReference type="NCBI Taxonomy" id="1460289"/>
    <lineage>
        <taxon>Eukaryota</taxon>
        <taxon>Haptista</taxon>
        <taxon>Haptophyta</taxon>
        <taxon>Prymnesiophyceae</taxon>
        <taxon>Prymnesiales</taxon>
        <taxon>Chrysochromulinaceae</taxon>
        <taxon>Chrysochromulina</taxon>
    </lineage>
</organism>
<dbReference type="InterPro" id="IPR018247">
    <property type="entry name" value="EF_Hand_1_Ca_BS"/>
</dbReference>
<dbReference type="AlphaFoldDB" id="A0A0M0J911"/>
<accession>A0A0M0J911</accession>
<dbReference type="Gene3D" id="1.10.238.10">
    <property type="entry name" value="EF-hand"/>
    <property type="match status" value="1"/>
</dbReference>
<evidence type="ECO:0000256" key="1">
    <source>
        <dbReference type="ARBA" id="ARBA00022837"/>
    </source>
</evidence>
<evidence type="ECO:0000313" key="4">
    <source>
        <dbReference type="EMBL" id="KOO22847.1"/>
    </source>
</evidence>
<dbReference type="PROSITE" id="PS00018">
    <property type="entry name" value="EF_HAND_1"/>
    <property type="match status" value="2"/>
</dbReference>
<dbReference type="Proteomes" id="UP000037460">
    <property type="component" value="Unassembled WGS sequence"/>
</dbReference>
<dbReference type="CDD" id="cd00051">
    <property type="entry name" value="EFh"/>
    <property type="match status" value="1"/>
</dbReference>
<evidence type="ECO:0000256" key="2">
    <source>
        <dbReference type="SAM" id="MobiDB-lite"/>
    </source>
</evidence>
<keyword evidence="1" id="KW-0106">Calcium</keyword>
<dbReference type="InterPro" id="IPR002048">
    <property type="entry name" value="EF_hand_dom"/>
</dbReference>
<dbReference type="SMART" id="SM00054">
    <property type="entry name" value="EFh"/>
    <property type="match status" value="2"/>
</dbReference>